<feature type="non-terminal residue" evidence="1">
    <location>
        <position position="70"/>
    </location>
</feature>
<dbReference type="SUPFAM" id="SSF48150">
    <property type="entry name" value="DNA-glycosylase"/>
    <property type="match status" value="1"/>
</dbReference>
<organism evidence="1">
    <name type="scientific">marine sediment metagenome</name>
    <dbReference type="NCBI Taxonomy" id="412755"/>
    <lineage>
        <taxon>unclassified sequences</taxon>
        <taxon>metagenomes</taxon>
        <taxon>ecological metagenomes</taxon>
    </lineage>
</organism>
<evidence type="ECO:0008006" key="2">
    <source>
        <dbReference type="Google" id="ProtNLM"/>
    </source>
</evidence>
<dbReference type="EMBL" id="BARS01020198">
    <property type="protein sequence ID" value="GAG04499.1"/>
    <property type="molecule type" value="Genomic_DNA"/>
</dbReference>
<evidence type="ECO:0000313" key="1">
    <source>
        <dbReference type="EMBL" id="GAG04499.1"/>
    </source>
</evidence>
<dbReference type="GO" id="GO:0006281">
    <property type="term" value="P:DNA repair"/>
    <property type="evidence" value="ECO:0007669"/>
    <property type="project" value="InterPro"/>
</dbReference>
<gene>
    <name evidence="1" type="ORF">S01H1_32605</name>
</gene>
<proteinExistence type="predicted"/>
<accession>X0UFK5</accession>
<sequence>MKAEEKARWIAERLHDRYGQISVAKRDPLEMLIRTILSQNTNDNNSERAYRVLIERFGNFAAVKNAKVDE</sequence>
<dbReference type="GO" id="GO:0003824">
    <property type="term" value="F:catalytic activity"/>
    <property type="evidence" value="ECO:0007669"/>
    <property type="project" value="InterPro"/>
</dbReference>
<dbReference type="InterPro" id="IPR011257">
    <property type="entry name" value="DNA_glycosylase"/>
</dbReference>
<reference evidence="1" key="1">
    <citation type="journal article" date="2014" name="Front. Microbiol.">
        <title>High frequency of phylogenetically diverse reductive dehalogenase-homologous genes in deep subseafloor sedimentary metagenomes.</title>
        <authorList>
            <person name="Kawai M."/>
            <person name="Futagami T."/>
            <person name="Toyoda A."/>
            <person name="Takaki Y."/>
            <person name="Nishi S."/>
            <person name="Hori S."/>
            <person name="Arai W."/>
            <person name="Tsubouchi T."/>
            <person name="Morono Y."/>
            <person name="Uchiyama I."/>
            <person name="Ito T."/>
            <person name="Fujiyama A."/>
            <person name="Inagaki F."/>
            <person name="Takami H."/>
        </authorList>
    </citation>
    <scope>NUCLEOTIDE SEQUENCE</scope>
    <source>
        <strain evidence="1">Expedition CK06-06</strain>
    </source>
</reference>
<comment type="caution">
    <text evidence="1">The sequence shown here is derived from an EMBL/GenBank/DDBJ whole genome shotgun (WGS) entry which is preliminary data.</text>
</comment>
<name>X0UFK5_9ZZZZ</name>
<dbReference type="Gene3D" id="1.10.340.30">
    <property type="entry name" value="Hypothetical protein, domain 2"/>
    <property type="match status" value="1"/>
</dbReference>
<dbReference type="AlphaFoldDB" id="X0UFK5"/>
<protein>
    <recommendedName>
        <fullName evidence="2">HhH-GPD domain-containing protein</fullName>
    </recommendedName>
</protein>